<dbReference type="AlphaFoldDB" id="A0A6M2E9S3"/>
<protein>
    <submittedName>
        <fullName evidence="2">Uncharacterized protein</fullName>
    </submittedName>
</protein>
<reference evidence="2" key="1">
    <citation type="submission" date="2020-03" db="EMBL/GenBank/DDBJ databases">
        <authorList>
            <person name="Zhang R."/>
        </authorList>
    </citation>
    <scope>NUCLEOTIDE SEQUENCE</scope>
</reference>
<sequence length="127" mass="14509">MRSESGYLCLTAIFLAKKSIICIVVCGLLFHPADISMPIIGLGRHSLLASDYIFSLGLLSEQPLLPRHLAKYSFFSLFFQPTERITILSSYYYDTEMESCEDERSVLKRRLSSSAVEIEKQRMKCFP</sequence>
<keyword evidence="1" id="KW-0812">Transmembrane</keyword>
<dbReference type="PANTHER" id="PTHR47511:SF1">
    <property type="entry name" value="PEPTIDYL-PROLYL CIS-TRANS ISOMERASE CYP23"/>
    <property type="match status" value="1"/>
</dbReference>
<accession>A0A6M2E9S3</accession>
<organism evidence="2">
    <name type="scientific">Populus davidiana</name>
    <dbReference type="NCBI Taxonomy" id="266767"/>
    <lineage>
        <taxon>Eukaryota</taxon>
        <taxon>Viridiplantae</taxon>
        <taxon>Streptophyta</taxon>
        <taxon>Embryophyta</taxon>
        <taxon>Tracheophyta</taxon>
        <taxon>Spermatophyta</taxon>
        <taxon>Magnoliopsida</taxon>
        <taxon>eudicotyledons</taxon>
        <taxon>Gunneridae</taxon>
        <taxon>Pentapetalae</taxon>
        <taxon>rosids</taxon>
        <taxon>fabids</taxon>
        <taxon>Malpighiales</taxon>
        <taxon>Salicaceae</taxon>
        <taxon>Saliceae</taxon>
        <taxon>Populus</taxon>
    </lineage>
</organism>
<name>A0A6M2E9S3_9ROSI</name>
<evidence type="ECO:0000313" key="2">
    <source>
        <dbReference type="EMBL" id="NUU81581.1"/>
    </source>
</evidence>
<dbReference type="InterPro" id="IPR044233">
    <property type="entry name" value="CYP23-like"/>
</dbReference>
<evidence type="ECO:0000256" key="1">
    <source>
        <dbReference type="SAM" id="Phobius"/>
    </source>
</evidence>
<keyword evidence="1" id="KW-0472">Membrane</keyword>
<proteinExistence type="predicted"/>
<dbReference type="PANTHER" id="PTHR47511">
    <property type="entry name" value="PEPTIDYL-PROLYL CIS-TRANS ISOMERASE CYP23"/>
    <property type="match status" value="1"/>
</dbReference>
<feature type="transmembrane region" description="Helical" evidence="1">
    <location>
        <begin position="7"/>
        <end position="30"/>
    </location>
</feature>
<dbReference type="EMBL" id="GILB01001248">
    <property type="protein sequence ID" value="NUU81581.1"/>
    <property type="molecule type" value="Transcribed_RNA"/>
</dbReference>
<keyword evidence="1" id="KW-1133">Transmembrane helix</keyword>